<keyword evidence="2" id="KW-0812">Transmembrane</keyword>
<proteinExistence type="predicted"/>
<evidence type="ECO:0000256" key="2">
    <source>
        <dbReference type="SAM" id="Phobius"/>
    </source>
</evidence>
<feature type="transmembrane region" description="Helical" evidence="2">
    <location>
        <begin position="151"/>
        <end position="170"/>
    </location>
</feature>
<keyword evidence="4" id="KW-1185">Reference proteome</keyword>
<dbReference type="AlphaFoldDB" id="A0ABD3Q524"/>
<evidence type="ECO:0000313" key="4">
    <source>
        <dbReference type="Proteomes" id="UP001530400"/>
    </source>
</evidence>
<protein>
    <submittedName>
        <fullName evidence="3">Uncharacterized protein</fullName>
    </submittedName>
</protein>
<feature type="region of interest" description="Disordered" evidence="1">
    <location>
        <begin position="112"/>
        <end position="140"/>
    </location>
</feature>
<feature type="compositionally biased region" description="Basic residues" evidence="1">
    <location>
        <begin position="119"/>
        <end position="128"/>
    </location>
</feature>
<dbReference type="Proteomes" id="UP001530400">
    <property type="component" value="Unassembled WGS sequence"/>
</dbReference>
<organism evidence="3 4">
    <name type="scientific">Cyclotella atomus</name>
    <dbReference type="NCBI Taxonomy" id="382360"/>
    <lineage>
        <taxon>Eukaryota</taxon>
        <taxon>Sar</taxon>
        <taxon>Stramenopiles</taxon>
        <taxon>Ochrophyta</taxon>
        <taxon>Bacillariophyta</taxon>
        <taxon>Coscinodiscophyceae</taxon>
        <taxon>Thalassiosirophycidae</taxon>
        <taxon>Stephanodiscales</taxon>
        <taxon>Stephanodiscaceae</taxon>
        <taxon>Cyclotella</taxon>
    </lineage>
</organism>
<feature type="transmembrane region" description="Helical" evidence="2">
    <location>
        <begin position="12"/>
        <end position="31"/>
    </location>
</feature>
<dbReference type="EMBL" id="JALLPJ020000332">
    <property type="protein sequence ID" value="KAL3795167.1"/>
    <property type="molecule type" value="Genomic_DNA"/>
</dbReference>
<keyword evidence="2" id="KW-0472">Membrane</keyword>
<comment type="caution">
    <text evidence="3">The sequence shown here is derived from an EMBL/GenBank/DDBJ whole genome shotgun (WGS) entry which is preliminary data.</text>
</comment>
<name>A0ABD3Q524_9STRA</name>
<reference evidence="3 4" key="1">
    <citation type="submission" date="2024-10" db="EMBL/GenBank/DDBJ databases">
        <title>Updated reference genomes for cyclostephanoid diatoms.</title>
        <authorList>
            <person name="Roberts W.R."/>
            <person name="Alverson A.J."/>
        </authorList>
    </citation>
    <scope>NUCLEOTIDE SEQUENCE [LARGE SCALE GENOMIC DNA]</scope>
    <source>
        <strain evidence="3 4">AJA010-31</strain>
    </source>
</reference>
<evidence type="ECO:0000313" key="3">
    <source>
        <dbReference type="EMBL" id="KAL3795167.1"/>
    </source>
</evidence>
<evidence type="ECO:0000256" key="1">
    <source>
        <dbReference type="SAM" id="MobiDB-lite"/>
    </source>
</evidence>
<accession>A0ABD3Q524</accession>
<gene>
    <name evidence="3" type="ORF">ACHAWO_005339</name>
</gene>
<sequence>MTTKPKIKIPVHVFVYTIAFLPGAAYAYHWYKNAPSDEEHEANLRQKYAHHIEASKEKHENMSKFLQGMTDPNNKEMQARMAEVLRGGRGDKKRLHAVDEGLYGTDEGAKRQLQEMDKTKRKVKKKGAKGSAAASIDEESIRKQQVIKQSVAAVAVAGVLAAGASVFFGGKRQ</sequence>
<keyword evidence="2" id="KW-1133">Transmembrane helix</keyword>